<dbReference type="PANTHER" id="PTHR43685">
    <property type="entry name" value="GLYCOSYLTRANSFERASE"/>
    <property type="match status" value="1"/>
</dbReference>
<evidence type="ECO:0000313" key="3">
    <source>
        <dbReference type="Proteomes" id="UP000248688"/>
    </source>
</evidence>
<dbReference type="Pfam" id="PF00535">
    <property type="entry name" value="Glycos_transf_2"/>
    <property type="match status" value="1"/>
</dbReference>
<dbReference type="CDD" id="cd00761">
    <property type="entry name" value="Glyco_tranf_GTA_type"/>
    <property type="match status" value="1"/>
</dbReference>
<proteinExistence type="predicted"/>
<dbReference type="EMBL" id="CP030041">
    <property type="protein sequence ID" value="AWW32062.1"/>
    <property type="molecule type" value="Genomic_DNA"/>
</dbReference>
<name>A0A2Z4ILR4_9BACT</name>
<feature type="domain" description="Glycosyltransferase 2-like" evidence="1">
    <location>
        <begin position="18"/>
        <end position="141"/>
    </location>
</feature>
<organism evidence="2 3">
    <name type="scientific">Echinicola strongylocentroti</name>
    <dbReference type="NCBI Taxonomy" id="1795355"/>
    <lineage>
        <taxon>Bacteria</taxon>
        <taxon>Pseudomonadati</taxon>
        <taxon>Bacteroidota</taxon>
        <taxon>Cytophagia</taxon>
        <taxon>Cytophagales</taxon>
        <taxon>Cyclobacteriaceae</taxon>
        <taxon>Echinicola</taxon>
    </lineage>
</organism>
<dbReference type="Gene3D" id="3.90.550.10">
    <property type="entry name" value="Spore Coat Polysaccharide Biosynthesis Protein SpsA, Chain A"/>
    <property type="match status" value="1"/>
</dbReference>
<dbReference type="InterPro" id="IPR050834">
    <property type="entry name" value="Glycosyltransf_2"/>
</dbReference>
<dbReference type="PANTHER" id="PTHR43685:SF2">
    <property type="entry name" value="GLYCOSYLTRANSFERASE 2-LIKE DOMAIN-CONTAINING PROTEIN"/>
    <property type="match status" value="1"/>
</dbReference>
<evidence type="ECO:0000313" key="2">
    <source>
        <dbReference type="EMBL" id="AWW32062.1"/>
    </source>
</evidence>
<sequence>MKTELSVIYFVESQPFFSVIIPAFNRGHIIGRAISSVLGQSFQNFELIVVDDGSQDNTGEVVKQVGDERVRYFYQTNSGVSAARNIGANVANGINLIFLDSDDELGEEALAKFNSVIHRGEVIQFGFVKVNETSSILKYPEKNKFMSKLPGSFCIKRDVFKSISGYDERLAYSENTEMFHRLSLIGVRIHEEQFISLRYYESITGGSKNRHNKIAGLKYILKKHDKTVSKNVKFLYNQIIGVESFKVGDYQMARYYLFKALKIHPWAWKCIMRILNTYIIQSSQRICSKTEKN</sequence>
<accession>A0A2Z4ILR4</accession>
<reference evidence="2 3" key="1">
    <citation type="submission" date="2018-06" db="EMBL/GenBank/DDBJ databases">
        <title>Echinicola strongylocentroti sp. nov., isolated from a sea urchin Strongylocentrotus intermedius.</title>
        <authorList>
            <person name="Bae S.S."/>
        </authorList>
    </citation>
    <scope>NUCLEOTIDE SEQUENCE [LARGE SCALE GENOMIC DNA]</scope>
    <source>
        <strain evidence="2 3">MEBiC08714</strain>
    </source>
</reference>
<evidence type="ECO:0000259" key="1">
    <source>
        <dbReference type="Pfam" id="PF00535"/>
    </source>
</evidence>
<dbReference type="KEGG" id="est:DN752_19045"/>
<dbReference type="InterPro" id="IPR029044">
    <property type="entry name" value="Nucleotide-diphossugar_trans"/>
</dbReference>
<dbReference type="SUPFAM" id="SSF53448">
    <property type="entry name" value="Nucleotide-diphospho-sugar transferases"/>
    <property type="match status" value="1"/>
</dbReference>
<dbReference type="InterPro" id="IPR001173">
    <property type="entry name" value="Glyco_trans_2-like"/>
</dbReference>
<gene>
    <name evidence="2" type="ORF">DN752_19045</name>
</gene>
<dbReference type="Proteomes" id="UP000248688">
    <property type="component" value="Chromosome"/>
</dbReference>
<dbReference type="OrthoDB" id="6307329at2"/>
<dbReference type="AlphaFoldDB" id="A0A2Z4ILR4"/>
<protein>
    <recommendedName>
        <fullName evidence="1">Glycosyltransferase 2-like domain-containing protein</fullName>
    </recommendedName>
</protein>
<keyword evidence="3" id="KW-1185">Reference proteome</keyword>